<organism evidence="1 2">
    <name type="scientific">Portunus trituberculatus</name>
    <name type="common">Swimming crab</name>
    <name type="synonym">Neptunus trituberculatus</name>
    <dbReference type="NCBI Taxonomy" id="210409"/>
    <lineage>
        <taxon>Eukaryota</taxon>
        <taxon>Metazoa</taxon>
        <taxon>Ecdysozoa</taxon>
        <taxon>Arthropoda</taxon>
        <taxon>Crustacea</taxon>
        <taxon>Multicrustacea</taxon>
        <taxon>Malacostraca</taxon>
        <taxon>Eumalacostraca</taxon>
        <taxon>Eucarida</taxon>
        <taxon>Decapoda</taxon>
        <taxon>Pleocyemata</taxon>
        <taxon>Brachyura</taxon>
        <taxon>Eubrachyura</taxon>
        <taxon>Portunoidea</taxon>
        <taxon>Portunidae</taxon>
        <taxon>Portuninae</taxon>
        <taxon>Portunus</taxon>
    </lineage>
</organism>
<evidence type="ECO:0000313" key="2">
    <source>
        <dbReference type="Proteomes" id="UP000324222"/>
    </source>
</evidence>
<keyword evidence="2" id="KW-1185">Reference proteome</keyword>
<comment type="caution">
    <text evidence="1">The sequence shown here is derived from an EMBL/GenBank/DDBJ whole genome shotgun (WGS) entry which is preliminary data.</text>
</comment>
<evidence type="ECO:0000313" key="1">
    <source>
        <dbReference type="EMBL" id="MPC84338.1"/>
    </source>
</evidence>
<dbReference type="AlphaFoldDB" id="A0A5B7IUL3"/>
<gene>
    <name evidence="1" type="ORF">E2C01_079075</name>
</gene>
<protein>
    <submittedName>
        <fullName evidence="1">Uncharacterized protein</fullName>
    </submittedName>
</protein>
<name>A0A5B7IUL3_PORTR</name>
<dbReference type="EMBL" id="VSRR010065195">
    <property type="protein sequence ID" value="MPC84338.1"/>
    <property type="molecule type" value="Genomic_DNA"/>
</dbReference>
<sequence length="67" mass="7270">MDQGRGEEVKWGGVGGWAGGFAGGRAGWKQVSGSRCGWWSRVGRRARVSPAPRYLLLLLLLLQAGRM</sequence>
<accession>A0A5B7IUL3</accession>
<dbReference type="Proteomes" id="UP000324222">
    <property type="component" value="Unassembled WGS sequence"/>
</dbReference>
<reference evidence="1 2" key="1">
    <citation type="submission" date="2019-05" db="EMBL/GenBank/DDBJ databases">
        <title>Another draft genome of Portunus trituberculatus and its Hox gene families provides insights of decapod evolution.</title>
        <authorList>
            <person name="Jeong J.-H."/>
            <person name="Song I."/>
            <person name="Kim S."/>
            <person name="Choi T."/>
            <person name="Kim D."/>
            <person name="Ryu S."/>
            <person name="Kim W."/>
        </authorList>
    </citation>
    <scope>NUCLEOTIDE SEQUENCE [LARGE SCALE GENOMIC DNA]</scope>
    <source>
        <tissue evidence="1">Muscle</tissue>
    </source>
</reference>
<proteinExistence type="predicted"/>